<dbReference type="InterPro" id="IPR012349">
    <property type="entry name" value="Split_barrel_FMN-bd"/>
</dbReference>
<reference evidence="1 2" key="1">
    <citation type="submission" date="2009-01" db="EMBL/GenBank/DDBJ databases">
        <authorList>
            <person name="Qin X."/>
            <person name="Bachman B."/>
            <person name="Battles P."/>
            <person name="Bell A."/>
            <person name="Bess C."/>
            <person name="Bickham C."/>
            <person name="Chaboub L."/>
            <person name="Chen D."/>
            <person name="Coyle M."/>
            <person name="Deiros D.R."/>
            <person name="Dinh H."/>
            <person name="Forbes L."/>
            <person name="Fowler G."/>
            <person name="Francisco L."/>
            <person name="Fu Q."/>
            <person name="Gubbala S."/>
            <person name="Hale W."/>
            <person name="Han Y."/>
            <person name="Hemphill L."/>
            <person name="Highlander S.K."/>
            <person name="Hirani K."/>
            <person name="Hogues M."/>
            <person name="Jackson L."/>
            <person name="Jakkamsetti A."/>
            <person name="Javaid M."/>
            <person name="Jiang H."/>
            <person name="Korchina V."/>
            <person name="Kovar C."/>
            <person name="Lara F."/>
            <person name="Lee S."/>
            <person name="Mata R."/>
            <person name="Mathew T."/>
            <person name="Moen C."/>
            <person name="Morales K."/>
            <person name="Munidasa M."/>
            <person name="Nazareth L."/>
            <person name="Ngo R."/>
            <person name="Nguyen L."/>
            <person name="Okwuonu G."/>
            <person name="Ongeri F."/>
            <person name="Patil S."/>
            <person name="Petrosino J."/>
            <person name="Pham C."/>
            <person name="Pham P."/>
            <person name="Pu L.-L."/>
            <person name="Puazo M."/>
            <person name="Raj R."/>
            <person name="Reid J."/>
            <person name="Rouhana J."/>
            <person name="Saada N."/>
            <person name="Shang Y."/>
            <person name="Simmons D."/>
            <person name="Thornton R."/>
            <person name="Warren J."/>
            <person name="Weissenberger G."/>
            <person name="Zhang J."/>
            <person name="Zhang L."/>
            <person name="Zhou C."/>
            <person name="Zhu D."/>
            <person name="Muzny D."/>
            <person name="Worley K."/>
            <person name="Gibbs R."/>
        </authorList>
    </citation>
    <scope>NUCLEOTIDE SEQUENCE [LARGE SCALE GENOMIC DNA]</scope>
    <source>
        <strain evidence="1 2">ATCC 35098</strain>
    </source>
</reference>
<sequence length="175" mass="20234">MKFMNMSWSLIMRRTDREKDSVFAKKIIDKASFGVMTIEENGYSIPLTFARDSDKLYFHGAREGVKNDLLRKNNKVRIVFVGENHLPEPISDEEIKNDPRKLAKLFTLKYESAIISGSCRLVDDNSEKNFALSLICQKFYRDLDNYIEKAIEMSSKLTACYRVDIESIEAKSNID</sequence>
<evidence type="ECO:0000313" key="2">
    <source>
        <dbReference type="Proteomes" id="UP000003744"/>
    </source>
</evidence>
<evidence type="ECO:0000313" key="1">
    <source>
        <dbReference type="EMBL" id="EEI83373.1"/>
    </source>
</evidence>
<dbReference type="PANTHER" id="PTHR34071:SF2">
    <property type="entry name" value="FLAVIN-NUCLEOTIDE-BINDING PROTEIN"/>
    <property type="match status" value="1"/>
</dbReference>
<dbReference type="PANTHER" id="PTHR34071">
    <property type="entry name" value="5-NITROIMIDAZOLE ANTIBIOTICS RESISTANCE PROTEIN, NIMA-FAMILY-RELATED PROTEIN-RELATED"/>
    <property type="match status" value="1"/>
</dbReference>
<proteinExistence type="predicted"/>
<name>C2CGC1_9FIRM</name>
<comment type="caution">
    <text evidence="1">The sequence shown here is derived from an EMBL/GenBank/DDBJ whole genome shotgun (WGS) entry which is preliminary data.</text>
</comment>
<dbReference type="HOGENOM" id="CLU_067890_2_1_9"/>
<dbReference type="SUPFAM" id="SSF50475">
    <property type="entry name" value="FMN-binding split barrel"/>
    <property type="match status" value="1"/>
</dbReference>
<organism evidence="1 2">
    <name type="scientific">Anaerococcus tetradius ATCC 35098</name>
    <dbReference type="NCBI Taxonomy" id="525255"/>
    <lineage>
        <taxon>Bacteria</taxon>
        <taxon>Bacillati</taxon>
        <taxon>Bacillota</taxon>
        <taxon>Tissierellia</taxon>
        <taxon>Tissierellales</taxon>
        <taxon>Peptoniphilaceae</taxon>
        <taxon>Anaerococcus</taxon>
    </lineage>
</organism>
<gene>
    <name evidence="1" type="ORF">HMPREF0077_0531</name>
</gene>
<dbReference type="AlphaFoldDB" id="C2CGC1"/>
<dbReference type="Proteomes" id="UP000003744">
    <property type="component" value="Unassembled WGS sequence"/>
</dbReference>
<protein>
    <recommendedName>
        <fullName evidence="3">Pyridoxamine 5'-phosphate oxidase family protein</fullName>
    </recommendedName>
</protein>
<evidence type="ECO:0008006" key="3">
    <source>
        <dbReference type="Google" id="ProtNLM"/>
    </source>
</evidence>
<dbReference type="Gene3D" id="2.30.110.10">
    <property type="entry name" value="Electron Transport, Fmn-binding Protein, Chain A"/>
    <property type="match status" value="1"/>
</dbReference>
<dbReference type="Pfam" id="PF12900">
    <property type="entry name" value="Pyridox_ox_2"/>
    <property type="match status" value="1"/>
</dbReference>
<dbReference type="eggNOG" id="COG3467">
    <property type="taxonomic scope" value="Bacteria"/>
</dbReference>
<accession>C2CGC1</accession>
<dbReference type="EMBL" id="ACGC01000017">
    <property type="protein sequence ID" value="EEI83373.1"/>
    <property type="molecule type" value="Genomic_DNA"/>
</dbReference>
<dbReference type="InterPro" id="IPR024747">
    <property type="entry name" value="Pyridox_Oxase-rel"/>
</dbReference>